<comment type="caution">
    <text evidence="13">The sequence shown here is derived from an EMBL/GenBank/DDBJ whole genome shotgun (WGS) entry which is preliminary data.</text>
</comment>
<evidence type="ECO:0000313" key="13">
    <source>
        <dbReference type="EMBL" id="KXT18139.1"/>
    </source>
</evidence>
<dbReference type="Gene3D" id="3.60.10.10">
    <property type="entry name" value="Endonuclease/exonuclease/phosphatase"/>
    <property type="match status" value="1"/>
</dbReference>
<dbReference type="GO" id="GO:0004439">
    <property type="term" value="F:phosphatidylinositol-4,5-bisphosphate 5-phosphatase activity"/>
    <property type="evidence" value="ECO:0007669"/>
    <property type="project" value="UniProtKB-EC"/>
</dbReference>
<dbReference type="GO" id="GO:0016020">
    <property type="term" value="C:membrane"/>
    <property type="evidence" value="ECO:0007669"/>
    <property type="project" value="TreeGrafter"/>
</dbReference>
<accession>A0A139ITQ6</accession>
<dbReference type="GO" id="GO:0006107">
    <property type="term" value="P:oxaloacetate metabolic process"/>
    <property type="evidence" value="ECO:0007669"/>
    <property type="project" value="UniProtKB-ARBA"/>
</dbReference>
<keyword evidence="8" id="KW-0479">Metal-binding</keyword>
<dbReference type="PROSITE" id="PS50275">
    <property type="entry name" value="SAC"/>
    <property type="match status" value="1"/>
</dbReference>
<evidence type="ECO:0000313" key="14">
    <source>
        <dbReference type="Proteomes" id="UP000073492"/>
    </source>
</evidence>
<evidence type="ECO:0000256" key="5">
    <source>
        <dbReference type="ARBA" id="ARBA00013044"/>
    </source>
</evidence>
<evidence type="ECO:0000256" key="7">
    <source>
        <dbReference type="ARBA" id="ARBA00022490"/>
    </source>
</evidence>
<feature type="compositionally biased region" description="Polar residues" evidence="11">
    <location>
        <begin position="1128"/>
        <end position="1138"/>
    </location>
</feature>
<keyword evidence="14" id="KW-1185">Reference proteome</keyword>
<evidence type="ECO:0000256" key="8">
    <source>
        <dbReference type="ARBA" id="ARBA00022723"/>
    </source>
</evidence>
<evidence type="ECO:0000256" key="2">
    <source>
        <dbReference type="ARBA" id="ARBA00008943"/>
    </source>
</evidence>
<dbReference type="PANTHER" id="PTHR11200:SF257">
    <property type="entry name" value="PHOSPHOINOSITIDE 5-PHOSPHATASE"/>
    <property type="match status" value="1"/>
</dbReference>
<feature type="domain" description="SAC" evidence="12">
    <location>
        <begin position="162"/>
        <end position="531"/>
    </location>
</feature>
<dbReference type="Pfam" id="PF01557">
    <property type="entry name" value="FAA_hydrolase"/>
    <property type="match status" value="1"/>
</dbReference>
<evidence type="ECO:0000256" key="6">
    <source>
        <dbReference type="ARBA" id="ARBA00022448"/>
    </source>
</evidence>
<keyword evidence="6" id="KW-0813">Transport</keyword>
<dbReference type="SUPFAM" id="SSF56529">
    <property type="entry name" value="FAH"/>
    <property type="match status" value="1"/>
</dbReference>
<dbReference type="FunFam" id="3.60.10.10:FF:000029">
    <property type="entry name" value="Inositol polyphosphate 5-phosphatase"/>
    <property type="match status" value="1"/>
</dbReference>
<comment type="similarity">
    <text evidence="3">In the central section; belongs to the inositol 1,4,5-trisphosphate 5-phosphatase family.</text>
</comment>
<dbReference type="GO" id="GO:0015031">
    <property type="term" value="P:protein transport"/>
    <property type="evidence" value="ECO:0007669"/>
    <property type="project" value="UniProtKB-KW"/>
</dbReference>
<proteinExistence type="inferred from homology"/>
<dbReference type="GO" id="GO:0050163">
    <property type="term" value="F:oxaloacetate tautomerase activity"/>
    <property type="evidence" value="ECO:0007669"/>
    <property type="project" value="UniProtKB-ARBA"/>
</dbReference>
<dbReference type="InterPro" id="IPR002013">
    <property type="entry name" value="SAC_dom"/>
</dbReference>
<dbReference type="InterPro" id="IPR000300">
    <property type="entry name" value="IPPc"/>
</dbReference>
<evidence type="ECO:0000256" key="3">
    <source>
        <dbReference type="ARBA" id="ARBA00009678"/>
    </source>
</evidence>
<dbReference type="Pfam" id="PF02383">
    <property type="entry name" value="Syja_N"/>
    <property type="match status" value="1"/>
</dbReference>
<keyword evidence="10" id="KW-0653">Protein transport</keyword>
<protein>
    <recommendedName>
        <fullName evidence="5">phosphoinositide 5-phosphatase</fullName>
        <ecNumber evidence="5">3.1.3.36</ecNumber>
    </recommendedName>
</protein>
<dbReference type="PANTHER" id="PTHR11200">
    <property type="entry name" value="INOSITOL 5-PHOSPHATASE"/>
    <property type="match status" value="1"/>
</dbReference>
<dbReference type="InterPro" id="IPR011234">
    <property type="entry name" value="Fumarylacetoacetase-like_C"/>
</dbReference>
<evidence type="ECO:0000256" key="1">
    <source>
        <dbReference type="ARBA" id="ARBA00004496"/>
    </source>
</evidence>
<dbReference type="GO" id="GO:0046856">
    <property type="term" value="P:phosphatidylinositol dephosphorylation"/>
    <property type="evidence" value="ECO:0007669"/>
    <property type="project" value="InterPro"/>
</dbReference>
<dbReference type="InterPro" id="IPR036691">
    <property type="entry name" value="Endo/exonu/phosph_ase_sf"/>
</dbReference>
<comment type="subcellular location">
    <subcellularLocation>
        <location evidence="1">Cytoplasm</location>
    </subcellularLocation>
</comment>
<evidence type="ECO:0000256" key="4">
    <source>
        <dbReference type="ARBA" id="ARBA00010211"/>
    </source>
</evidence>
<dbReference type="InterPro" id="IPR046985">
    <property type="entry name" value="IP5"/>
</dbReference>
<dbReference type="GO" id="GO:0005737">
    <property type="term" value="C:cytoplasm"/>
    <property type="evidence" value="ECO:0007669"/>
    <property type="project" value="UniProtKB-SubCell"/>
</dbReference>
<dbReference type="FunFam" id="3.90.850.10:FF:000002">
    <property type="entry name" value="2-hydroxyhepta-2,4-diene-1,7-dioate isomerase"/>
    <property type="match status" value="1"/>
</dbReference>
<dbReference type="GO" id="GO:0046872">
    <property type="term" value="F:metal ion binding"/>
    <property type="evidence" value="ECO:0007669"/>
    <property type="project" value="UniProtKB-KW"/>
</dbReference>
<feature type="compositionally biased region" description="Polar residues" evidence="11">
    <location>
        <begin position="1148"/>
        <end position="1157"/>
    </location>
</feature>
<feature type="region of interest" description="Disordered" evidence="11">
    <location>
        <begin position="985"/>
        <end position="1232"/>
    </location>
</feature>
<organism evidence="13 14">
    <name type="scientific">Pseudocercospora musae</name>
    <dbReference type="NCBI Taxonomy" id="113226"/>
    <lineage>
        <taxon>Eukaryota</taxon>
        <taxon>Fungi</taxon>
        <taxon>Dikarya</taxon>
        <taxon>Ascomycota</taxon>
        <taxon>Pezizomycotina</taxon>
        <taxon>Dothideomycetes</taxon>
        <taxon>Dothideomycetidae</taxon>
        <taxon>Mycosphaerellales</taxon>
        <taxon>Mycosphaerellaceae</taxon>
        <taxon>Pseudocercospora</taxon>
    </lineage>
</organism>
<evidence type="ECO:0000256" key="9">
    <source>
        <dbReference type="ARBA" id="ARBA00022801"/>
    </source>
</evidence>
<keyword evidence="9" id="KW-0378">Hydrolase</keyword>
<feature type="compositionally biased region" description="Polar residues" evidence="11">
    <location>
        <begin position="1203"/>
        <end position="1213"/>
    </location>
</feature>
<evidence type="ECO:0000256" key="10">
    <source>
        <dbReference type="ARBA" id="ARBA00022927"/>
    </source>
</evidence>
<dbReference type="Proteomes" id="UP000073492">
    <property type="component" value="Unassembled WGS sequence"/>
</dbReference>
<name>A0A139ITQ6_9PEZI</name>
<keyword evidence="7" id="KW-0963">Cytoplasm</keyword>
<comment type="similarity">
    <text evidence="2">Belongs to the synaptojanin family.</text>
</comment>
<feature type="region of interest" description="Disordered" evidence="11">
    <location>
        <begin position="941"/>
        <end position="970"/>
    </location>
</feature>
<comment type="similarity">
    <text evidence="4">Belongs to the FAH family.</text>
</comment>
<evidence type="ECO:0000256" key="11">
    <source>
        <dbReference type="SAM" id="MobiDB-lite"/>
    </source>
</evidence>
<gene>
    <name evidence="13" type="ORF">AC579_7721</name>
</gene>
<dbReference type="InterPro" id="IPR036663">
    <property type="entry name" value="Fumarylacetoacetase_C_sf"/>
</dbReference>
<dbReference type="EC" id="3.1.3.36" evidence="5"/>
<dbReference type="STRING" id="113226.A0A139ITQ6"/>
<dbReference type="Gene3D" id="3.90.850.10">
    <property type="entry name" value="Fumarylacetoacetase-like, C-terminal domain"/>
    <property type="match status" value="1"/>
</dbReference>
<dbReference type="SUPFAM" id="SSF56219">
    <property type="entry name" value="DNase I-like"/>
    <property type="match status" value="1"/>
</dbReference>
<sequence>MAIRVFLRDQPQRAIALATDTHVLIFKHSPTTTVAAKSGSATSVSEGGTPRCIVEFSPWEGQDMTGYRTLSSMSIQGTLGMVTINGDVFLCVVNGSTRVATVRPGETIQKILSVEFHCLNRGDYDHLLHDQVNPFPTDSLDADGFDHGGHKEPLLEHPCMALKKLLSGGSFYYSADFDLTKRVQDRPAETSTVAIDSLDAGFLWNTYMIQPLVDFRSRLSQKEKEALDHSRILTSAIRGFAGTVTVPASSSPARRDNAGLPSQMTLISRQSCRRAGTRFNARGIDDDGNVANFCETETVFTTDELCFSYVQVRGSVPLFWEQASGLPGQQKIQITRSVEATQPAFDKHMQRLSETYGDIVVVNLLSEEKSQEMQLTRQYLHHIAHSTLNHPVEQAAESEHQHLTAVNYDFHAETRGPNGYEAAKGIRRWIERSAVAFEYHLSEEHQEIVNKEGKQHIIAAQNEILKQAGVFRTNCLDCLDRTNLVQTIISEIAFEIFLASRGENKPTSDFWARHGMLWADNGDALSKIYAGTGALKSSFTRSGKMSLAGTLADIRKSAQRFYINNVEDKGRQNTMDTLLGRLVGQTPVHLYDPINDWVQTELGNRTSEFTTSEKISIWVGTFNLNGKTHGIDEDLTPWLCPSVEDEYRVPDIAAVAFQEIVDLDVGQIMSTDPYRRSVWEDAVKATLNANAQRHGHEDYVLLRGGQLVGASLSIFVKASVLPMIRNVEGAVKKTGLSGMAGNKGAVAIRMECADTAICFVTAHLAAGFANYDERNQDYRTISSGLRFQRNRSIDDHKTVIWFGDFNYRIGLENERCRALIKKGDLGTLYENDQLNLQMVHGRTFPHYSEQTPTFLPTYKFNIGTDNYDTSDKGRIPAWCDRILTKGDNIRQLHYESAPLRFSDHKPVWGLFSCTISVINQAKKDRINSELYAKRRIVVGSHTASQMSESDDESLFGYDSVENGLPPASSEKRKWWLDNGMPARSTVAPPSASHVLNPARPSDPWTPTNEPDWVKVEKPRSPPSRPASLYGQPRNGAPATARSESVPRRLPPPLKPGEGLASKSLQPPNVEGAADDESSHRMQLKQTLRKPAPPKPNKPSLLRSESQVPNASASTKPVAPTPPQARRFLNSSAPATSSNVPPPPEARRSTYTPPSSARQVLPPPPSRTNGAADIKSRMLSDVEARSSSPAPQPPPPRKPARSGTILSTASTESNGPKLPPRKPAAPLMDDDGAASEGLKDWWEAALASSQTLQVKVFPGSSPLEPSLKASDQTLTIKSLLPPISRTEIGTIRCIGLNYRNHAAEMKLPLPTHMSVFFKPSTCLNSPNAPLLTPHQATDEQADYEAELAVVIAKECRNVSVDQAMDYVLGYMCSNDVTARKWQFAGGNTQWGYGKGFDGFAPMGPCIVSTRRIPEPTVIELKTTLNGEIMQHGQADDMIFSMPEIVSYLSQGTTLEGGTVIMTGTPHGIGVSKDPAVFLRDGDDLRIVMSHGLGSLVNNVVYEQKPVQ</sequence>
<reference evidence="13 14" key="1">
    <citation type="submission" date="2015-07" db="EMBL/GenBank/DDBJ databases">
        <title>Comparative genomics of the Sigatoka disease complex on banana suggests a link between parallel evolutionary changes in Pseudocercospora fijiensis and Pseudocercospora eumusae and increased virulence on the banana host.</title>
        <authorList>
            <person name="Chang T.-C."/>
            <person name="Salvucci A."/>
            <person name="Crous P.W."/>
            <person name="Stergiopoulos I."/>
        </authorList>
    </citation>
    <scope>NUCLEOTIDE SEQUENCE [LARGE SCALE GENOMIC DNA]</scope>
    <source>
        <strain evidence="13 14">CBS 116634</strain>
    </source>
</reference>
<dbReference type="EMBL" id="LFZO01000010">
    <property type="protein sequence ID" value="KXT18139.1"/>
    <property type="molecule type" value="Genomic_DNA"/>
</dbReference>
<dbReference type="GO" id="GO:0043813">
    <property type="term" value="F:phosphatidylinositol-3,5-bisphosphate 5-phosphatase activity"/>
    <property type="evidence" value="ECO:0007669"/>
    <property type="project" value="TreeGrafter"/>
</dbReference>
<dbReference type="SMART" id="SM00128">
    <property type="entry name" value="IPPc"/>
    <property type="match status" value="1"/>
</dbReference>
<feature type="compositionally biased region" description="Basic and acidic residues" evidence="11">
    <location>
        <begin position="1173"/>
        <end position="1183"/>
    </location>
</feature>
<dbReference type="OrthoDB" id="405996at2759"/>
<evidence type="ECO:0000259" key="12">
    <source>
        <dbReference type="PROSITE" id="PS50275"/>
    </source>
</evidence>
<feature type="compositionally biased region" description="Polar residues" evidence="11">
    <location>
        <begin position="1102"/>
        <end position="1114"/>
    </location>
</feature>
<dbReference type="Pfam" id="PF22669">
    <property type="entry name" value="Exo_endo_phos2"/>
    <property type="match status" value="1"/>
</dbReference>